<dbReference type="InterPro" id="IPR006214">
    <property type="entry name" value="Bax_inhibitor_1-related"/>
</dbReference>
<feature type="transmembrane region" description="Helical" evidence="5">
    <location>
        <begin position="119"/>
        <end position="137"/>
    </location>
</feature>
<proteinExistence type="predicted"/>
<evidence type="ECO:0000256" key="2">
    <source>
        <dbReference type="ARBA" id="ARBA00022692"/>
    </source>
</evidence>
<dbReference type="AlphaFoldDB" id="A0A6C0JD64"/>
<name>A0A6C0JD64_9ZZZZ</name>
<organism evidence="6">
    <name type="scientific">viral metagenome</name>
    <dbReference type="NCBI Taxonomy" id="1070528"/>
    <lineage>
        <taxon>unclassified sequences</taxon>
        <taxon>metagenomes</taxon>
        <taxon>organismal metagenomes</taxon>
    </lineage>
</organism>
<keyword evidence="3 5" id="KW-1133">Transmembrane helix</keyword>
<sequence length="193" mass="21602">MNKDKLPFMATVIGHLIFQGFMVYQGVEAALKNSEVSEFTEKNRLLLIISSIALMLTLILANLGIKSKFILFTAVSLITGLLYHRVRDLREALLEAVAIFISMIIAGFISVQLGLNLRTMGTVLFFALLALLIARLFRPGDKNLTKIGILIFGLFVLYDTNQILQRNYNGDFIDASVDYFTDIINLLAFSSEE</sequence>
<accession>A0A6C0JD64</accession>
<feature type="transmembrane region" description="Helical" evidence="5">
    <location>
        <begin position="45"/>
        <end position="63"/>
    </location>
</feature>
<dbReference type="GO" id="GO:0016020">
    <property type="term" value="C:membrane"/>
    <property type="evidence" value="ECO:0007669"/>
    <property type="project" value="UniProtKB-SubCell"/>
</dbReference>
<reference evidence="6" key="1">
    <citation type="journal article" date="2020" name="Nature">
        <title>Giant virus diversity and host interactions through global metagenomics.</title>
        <authorList>
            <person name="Schulz F."/>
            <person name="Roux S."/>
            <person name="Paez-Espino D."/>
            <person name="Jungbluth S."/>
            <person name="Walsh D.A."/>
            <person name="Denef V.J."/>
            <person name="McMahon K.D."/>
            <person name="Konstantinidis K.T."/>
            <person name="Eloe-Fadrosh E.A."/>
            <person name="Kyrpides N.C."/>
            <person name="Woyke T."/>
        </authorList>
    </citation>
    <scope>NUCLEOTIDE SEQUENCE</scope>
    <source>
        <strain evidence="6">GVMAG-M-3300027206-1</strain>
    </source>
</reference>
<evidence type="ECO:0000256" key="5">
    <source>
        <dbReference type="SAM" id="Phobius"/>
    </source>
</evidence>
<comment type="subcellular location">
    <subcellularLocation>
        <location evidence="1">Membrane</location>
        <topology evidence="1">Multi-pass membrane protein</topology>
    </subcellularLocation>
</comment>
<keyword evidence="2 5" id="KW-0812">Transmembrane</keyword>
<evidence type="ECO:0000313" key="6">
    <source>
        <dbReference type="EMBL" id="QHU03592.1"/>
    </source>
</evidence>
<feature type="transmembrane region" description="Helical" evidence="5">
    <location>
        <begin position="93"/>
        <end position="113"/>
    </location>
</feature>
<dbReference type="Pfam" id="PF01027">
    <property type="entry name" value="Bax1-I"/>
    <property type="match status" value="1"/>
</dbReference>
<evidence type="ECO:0000256" key="1">
    <source>
        <dbReference type="ARBA" id="ARBA00004141"/>
    </source>
</evidence>
<keyword evidence="4 5" id="KW-0472">Membrane</keyword>
<evidence type="ECO:0000256" key="4">
    <source>
        <dbReference type="ARBA" id="ARBA00023136"/>
    </source>
</evidence>
<feature type="transmembrane region" description="Helical" evidence="5">
    <location>
        <begin position="69"/>
        <end position="86"/>
    </location>
</feature>
<evidence type="ECO:0000256" key="3">
    <source>
        <dbReference type="ARBA" id="ARBA00022989"/>
    </source>
</evidence>
<protein>
    <submittedName>
        <fullName evidence="6">Uncharacterized protein</fullName>
    </submittedName>
</protein>
<dbReference type="EMBL" id="MN740383">
    <property type="protein sequence ID" value="QHU03592.1"/>
    <property type="molecule type" value="Genomic_DNA"/>
</dbReference>